<evidence type="ECO:0000259" key="5">
    <source>
        <dbReference type="PROSITE" id="PS51695"/>
    </source>
</evidence>
<proteinExistence type="predicted"/>
<dbReference type="InterPro" id="IPR015915">
    <property type="entry name" value="Kelch-typ_b-propeller"/>
</dbReference>
<evidence type="ECO:0000313" key="6">
    <source>
        <dbReference type="EMBL" id="RKN19990.1"/>
    </source>
</evidence>
<feature type="signal peptide" evidence="4">
    <location>
        <begin position="1"/>
        <end position="39"/>
    </location>
</feature>
<dbReference type="PROSITE" id="PS00138">
    <property type="entry name" value="SUBTILASE_SER"/>
    <property type="match status" value="1"/>
</dbReference>
<keyword evidence="1" id="KW-0645">Protease</keyword>
<dbReference type="SUPFAM" id="SSF52743">
    <property type="entry name" value="Subtilisin-like"/>
    <property type="match status" value="1"/>
</dbReference>
<evidence type="ECO:0000256" key="1">
    <source>
        <dbReference type="ARBA" id="ARBA00022670"/>
    </source>
</evidence>
<name>A0ABX9R9D0_9ACTN</name>
<keyword evidence="3" id="KW-0720">Serine protease</keyword>
<gene>
    <name evidence="6" type="ORF">D7147_13835</name>
</gene>
<evidence type="ECO:0000256" key="2">
    <source>
        <dbReference type="ARBA" id="ARBA00022801"/>
    </source>
</evidence>
<evidence type="ECO:0000313" key="7">
    <source>
        <dbReference type="Proteomes" id="UP000271548"/>
    </source>
</evidence>
<dbReference type="InterPro" id="IPR013784">
    <property type="entry name" value="Carb-bd-like_fold"/>
</dbReference>
<dbReference type="PROSITE" id="PS51695">
    <property type="entry name" value="SEDOLISIN"/>
    <property type="match status" value="1"/>
</dbReference>
<comment type="caution">
    <text evidence="6">The sequence shown here is derived from an EMBL/GenBank/DDBJ whole genome shotgun (WGS) entry which is preliminary data.</text>
</comment>
<keyword evidence="7" id="KW-1185">Reference proteome</keyword>
<dbReference type="PANTHER" id="PTHR45632">
    <property type="entry name" value="LD33804P"/>
    <property type="match status" value="1"/>
</dbReference>
<dbReference type="InterPro" id="IPR036852">
    <property type="entry name" value="Peptidase_S8/S53_dom_sf"/>
</dbReference>
<sequence length="1303" mass="136143">MSLPLRRRRARSGLLGGLTAVLTLSLLALSPLPATPAQAAPKADPSAAPADWEALRYKPAGCNTTTAKEIGEGGPWARCFAVGLAEDAQRRTTLAGPPADALGPADIKSAYRLPDGGEGQIVAIVGAFGYEAAEADLAVFRTHYGLPPCTTANGCFRKVDQRGGTDYPIESPDWSIEAALDLDAVSSACPKCDILLVQADNNSMGSLGHAVDTAARLGADAISNSYGVAGESDTQYASHAHYDHPGIVITVSSGDIGNVQSYPATHPDVLSVGGTLLTRDGSTPRGWSETAWEAAGSGCSYYEPRPSYQADIDTHCGDKRANADISATAAPESGLAVYNTLGQDGWARWGGTSLSAPLVAGMYALAGDAVPGTYPVTYPYRKGADAGLFDITEGSNGWCGDLLCTAGPGWDGPTGLGSPNGVSALTLGRTGQVSGAVTSGKNPHGKKQGVLAGVTVTATDTAGNTYHAVTGDKGSYQLAVPAGTYDVVAAEFGYQAPPPVRVVVAADAKLTRDIRMTAIATRTLTGAVTDGSGHGWPVYAKVAIDGYPTDAVYTDPYTGRYSVELPVGADYTLRVSPVDLPGYVTSTATVTVAPQPKGRPSDVRRDVQLATDTSCATAPGYTWRYQGLGTDFTGWSDGPKDGWQVTDESGAGQTWRFDDPGAQGNLTGGAGGFAAVNTWVQAGDLDTNLVSPPVDLTGVTAPVIGFDSDYPTPLFGSQEAFIDLSLDNGATWSEVYRLPKAEVRGHQEIPIPQAAGTSGVQVRFRYQGQYAYWWQLDNVFVGSRTCAVVPGGIIAGQIRDGNTGGAVLGATVSAGTDRAAVATSRATADDAALDDGYYWFFAEGDGTAAVTVSGLRYADATAKVRVARDRVVRQDWKLESGRLKVHPADLSLGVRPGRTATGRVRLTNDGDRPLRVKLVEQDRGYTPDRIRVAADAARSSQAPPQQGADGRAWVDLPDLPLPLVDNVVADNDGTVYSVGGDSYGYVMNEGYVFDPQARAWERIADLPEARAGAAGGFIDGKLYVTGGLNGSGIPATQTWAYDPMTDKWSRRADLPAGVANAAATTVGGRLYVVAGCPDGACPDPTARAYRYDAAADRWTRLADYPRTVAYHACGAAGDGVVCTGGYIPRQYDAVLESYRYFPESDTWVETTGLPVSAYGMAYATVGGKLRIIGGTVGGSLSRQVLEYDPATAVWSKLPDAVNARHRGGAACGTYQVGGLSDGSTETGSAQQLPGIESCVRGSDVSWLSTDRTELTIPAGRSVTVTVTVAAPVHSGHGQYQARLAFETDSPYRTEPLGVVMKLR</sequence>
<accession>A0ABX9R9D0</accession>
<dbReference type="Proteomes" id="UP000271548">
    <property type="component" value="Unassembled WGS sequence"/>
</dbReference>
<dbReference type="InterPro" id="IPR023828">
    <property type="entry name" value="Peptidase_S8_Ser-AS"/>
</dbReference>
<dbReference type="PANTHER" id="PTHR45632:SF5">
    <property type="entry name" value="KELCH-LIKE PROTEIN 22"/>
    <property type="match status" value="1"/>
</dbReference>
<dbReference type="Pfam" id="PF01344">
    <property type="entry name" value="Kelch_1"/>
    <property type="match status" value="1"/>
</dbReference>
<evidence type="ECO:0000256" key="4">
    <source>
        <dbReference type="SAM" id="SignalP"/>
    </source>
</evidence>
<dbReference type="SUPFAM" id="SSF49464">
    <property type="entry name" value="Carboxypeptidase regulatory domain-like"/>
    <property type="match status" value="1"/>
</dbReference>
<dbReference type="InterPro" id="IPR030400">
    <property type="entry name" value="Sedolisin_dom"/>
</dbReference>
<dbReference type="Gene3D" id="2.120.10.80">
    <property type="entry name" value="Kelch-type beta propeller"/>
    <property type="match status" value="2"/>
</dbReference>
<keyword evidence="2" id="KW-0378">Hydrolase</keyword>
<dbReference type="Gene3D" id="2.60.120.260">
    <property type="entry name" value="Galactose-binding domain-like"/>
    <property type="match status" value="1"/>
</dbReference>
<dbReference type="Pfam" id="PF24681">
    <property type="entry name" value="Kelch_KLHDC2_KLHL20_DRC7"/>
    <property type="match status" value="1"/>
</dbReference>
<organism evidence="6 7">
    <name type="scientific">Micromonospora musae</name>
    <dbReference type="NCBI Taxonomy" id="1894970"/>
    <lineage>
        <taxon>Bacteria</taxon>
        <taxon>Bacillati</taxon>
        <taxon>Actinomycetota</taxon>
        <taxon>Actinomycetes</taxon>
        <taxon>Micromonosporales</taxon>
        <taxon>Micromonosporaceae</taxon>
        <taxon>Micromonospora</taxon>
    </lineage>
</organism>
<dbReference type="EMBL" id="RAZS01000004">
    <property type="protein sequence ID" value="RKN19990.1"/>
    <property type="molecule type" value="Genomic_DNA"/>
</dbReference>
<keyword evidence="4" id="KW-0732">Signal</keyword>
<dbReference type="Gene3D" id="3.40.50.200">
    <property type="entry name" value="Peptidase S8/S53 domain"/>
    <property type="match status" value="1"/>
</dbReference>
<dbReference type="InterPro" id="IPR008969">
    <property type="entry name" value="CarboxyPept-like_regulatory"/>
</dbReference>
<dbReference type="Pfam" id="PF00082">
    <property type="entry name" value="Peptidase_S8"/>
    <property type="match status" value="1"/>
</dbReference>
<dbReference type="SMART" id="SM00612">
    <property type="entry name" value="Kelch"/>
    <property type="match status" value="5"/>
</dbReference>
<dbReference type="RefSeq" id="WP_120677475.1">
    <property type="nucleotide sequence ID" value="NZ_RAZS01000004.1"/>
</dbReference>
<reference evidence="6 7" key="1">
    <citation type="submission" date="2018-09" db="EMBL/GenBank/DDBJ databases">
        <title>Micromonospora sp. nov. MS1-9, isolated from a root of Musa sp.</title>
        <authorList>
            <person name="Kuncharoen N."/>
            <person name="Kudo T."/>
            <person name="Ohkuma M."/>
            <person name="Yuki M."/>
            <person name="Tanasupawat S."/>
        </authorList>
    </citation>
    <scope>NUCLEOTIDE SEQUENCE [LARGE SCALE GENOMIC DNA]</scope>
    <source>
        <strain evidence="6 7">NGC1-4</strain>
    </source>
</reference>
<feature type="domain" description="Peptidase S53" evidence="5">
    <location>
        <begin position="101"/>
        <end position="431"/>
    </location>
</feature>
<dbReference type="CDD" id="cd04056">
    <property type="entry name" value="Peptidases_S53"/>
    <property type="match status" value="1"/>
</dbReference>
<dbReference type="InterPro" id="IPR006652">
    <property type="entry name" value="Kelch_1"/>
</dbReference>
<dbReference type="SUPFAM" id="SSF117281">
    <property type="entry name" value="Kelch motif"/>
    <property type="match status" value="1"/>
</dbReference>
<dbReference type="SUPFAM" id="SSF49452">
    <property type="entry name" value="Starch-binding domain-like"/>
    <property type="match status" value="1"/>
</dbReference>
<feature type="chain" id="PRO_5046485002" evidence="4">
    <location>
        <begin position="40"/>
        <end position="1303"/>
    </location>
</feature>
<protein>
    <submittedName>
        <fullName evidence="6">Galactose oxidase</fullName>
    </submittedName>
</protein>
<evidence type="ECO:0000256" key="3">
    <source>
        <dbReference type="ARBA" id="ARBA00022825"/>
    </source>
</evidence>
<dbReference type="Gene3D" id="2.60.40.1120">
    <property type="entry name" value="Carboxypeptidase-like, regulatory domain"/>
    <property type="match status" value="3"/>
</dbReference>
<dbReference type="InterPro" id="IPR000209">
    <property type="entry name" value="Peptidase_S8/S53_dom"/>
</dbReference>